<evidence type="ECO:0000313" key="1">
    <source>
        <dbReference type="EMBL" id="KAG4304640.1"/>
    </source>
</evidence>
<evidence type="ECO:0000313" key="2">
    <source>
        <dbReference type="Proteomes" id="UP000768646"/>
    </source>
</evidence>
<dbReference type="Proteomes" id="UP000768646">
    <property type="component" value="Unassembled WGS sequence"/>
</dbReference>
<keyword evidence="2" id="KW-1185">Reference proteome</keyword>
<accession>A0ACB7CAY8</accession>
<sequence>MATKSATKDVEMTDSLVKTKVYDESSILLEVIKSNIHLLEQAVEQFEPYLISKVLRTTFSLRKHWNAEILKQIIKMVYLKNEKYRNYLLNVIGVESNNIDLNDFKEKNEDIVIEVDIYIHLIIQLYLLDTKKYETGAIFSQQLVEKLKTFNRRSMDKISAKIYFYYSYFWELQGKLSEIRPVILTAQRTATLRHDSETTSMTIILLLRNYLHYNLYNQADRLVSKINFPESASNNLLVRYLYCLGRIRAIQLDYTSAHSHLIGAIRKAPQGTTAAGFLQAAHKLNIIVDLLMGGIPERSIFRQPVLEKALIPYLQIVQAVRKGDITLFTDAFNKHSNKFHQDGTSSLILRLHQNVLRTGIRMMSISYSRISLRDICLKLHLDSEESAEYIVAKAIRDGVIEANLEHEKGYMQSKEVLDIYSTHEPQIAFHDRILFCLNLHASNIKAMRFPMNNHKHEIENAESARKRIENQIVGAEEEDFLD</sequence>
<organism evidence="1 2">
    <name type="scientific">Pneumocystis oryctolagi</name>
    <dbReference type="NCBI Taxonomy" id="42067"/>
    <lineage>
        <taxon>Eukaryota</taxon>
        <taxon>Fungi</taxon>
        <taxon>Dikarya</taxon>
        <taxon>Ascomycota</taxon>
        <taxon>Taphrinomycotina</taxon>
        <taxon>Pneumocystomycetes</taxon>
        <taxon>Pneumocystaceae</taxon>
        <taxon>Pneumocystis</taxon>
    </lineage>
</organism>
<name>A0ACB7CAY8_9ASCO</name>
<proteinExistence type="predicted"/>
<reference evidence="1 2" key="1">
    <citation type="journal article" date="2021" name="Commun. Biol.">
        <title>Genomic insights into the host specific adaptation of the Pneumocystis genus.</title>
        <authorList>
            <person name="Cisse O.H."/>
            <person name="Ma L."/>
            <person name="Dekker J.P."/>
            <person name="Khil P.P."/>
            <person name="Youn J.-H."/>
            <person name="Brenchley J.M."/>
            <person name="Blair R."/>
            <person name="Pahar B."/>
            <person name="Chabe M."/>
            <person name="Van Rompay K.K.A."/>
            <person name="Keesler R."/>
            <person name="Sukura A."/>
            <person name="Hirsch V."/>
            <person name="Kutty G."/>
            <person name="Liu Y."/>
            <person name="Peng L."/>
            <person name="Chen J."/>
            <person name="Song J."/>
            <person name="Weissenbacher-Lang C."/>
            <person name="Xu J."/>
            <person name="Upham N.S."/>
            <person name="Stajich J.E."/>
            <person name="Cuomo C.A."/>
            <person name="Cushion M.T."/>
            <person name="Kovacs J.A."/>
        </authorList>
    </citation>
    <scope>NUCLEOTIDE SEQUENCE [LARGE SCALE GENOMIC DNA]</scope>
    <source>
        <strain evidence="1 2">RABM</strain>
    </source>
</reference>
<gene>
    <name evidence="1" type="ORF">PORY_002033</name>
</gene>
<comment type="caution">
    <text evidence="1">The sequence shown here is derived from an EMBL/GenBank/DDBJ whole genome shotgun (WGS) entry which is preliminary data.</text>
</comment>
<protein>
    <submittedName>
        <fullName evidence="1">Uncharacterized protein</fullName>
    </submittedName>
</protein>
<dbReference type="EMBL" id="JABTEG010000007">
    <property type="protein sequence ID" value="KAG4304640.1"/>
    <property type="molecule type" value="Genomic_DNA"/>
</dbReference>